<proteinExistence type="predicted"/>
<comment type="caution">
    <text evidence="2">The sequence shown here is derived from an EMBL/GenBank/DDBJ whole genome shotgun (WGS) entry which is preliminary data.</text>
</comment>
<feature type="region of interest" description="Disordered" evidence="1">
    <location>
        <begin position="1"/>
        <end position="68"/>
    </location>
</feature>
<feature type="compositionally biased region" description="Basic and acidic residues" evidence="1">
    <location>
        <begin position="55"/>
        <end position="68"/>
    </location>
</feature>
<dbReference type="AlphaFoldDB" id="A0AB34IV18"/>
<protein>
    <submittedName>
        <fullName evidence="2">Uncharacterized protein</fullName>
    </submittedName>
</protein>
<gene>
    <name evidence="2" type="ORF">AB1Y20_007846</name>
</gene>
<dbReference type="Proteomes" id="UP001515480">
    <property type="component" value="Unassembled WGS sequence"/>
</dbReference>
<dbReference type="EMBL" id="JBGBPQ010000018">
    <property type="protein sequence ID" value="KAL1506982.1"/>
    <property type="molecule type" value="Genomic_DNA"/>
</dbReference>
<organism evidence="2 3">
    <name type="scientific">Prymnesium parvum</name>
    <name type="common">Toxic golden alga</name>
    <dbReference type="NCBI Taxonomy" id="97485"/>
    <lineage>
        <taxon>Eukaryota</taxon>
        <taxon>Haptista</taxon>
        <taxon>Haptophyta</taxon>
        <taxon>Prymnesiophyceae</taxon>
        <taxon>Prymnesiales</taxon>
        <taxon>Prymnesiaceae</taxon>
        <taxon>Prymnesium</taxon>
    </lineage>
</organism>
<reference evidence="2 3" key="1">
    <citation type="journal article" date="2024" name="Science">
        <title>Giant polyketide synthase enzymes in the biosynthesis of giant marine polyether toxins.</title>
        <authorList>
            <person name="Fallon T.R."/>
            <person name="Shende V.V."/>
            <person name="Wierzbicki I.H."/>
            <person name="Pendleton A.L."/>
            <person name="Watervoot N.F."/>
            <person name="Auber R.P."/>
            <person name="Gonzalez D.J."/>
            <person name="Wisecaver J.H."/>
            <person name="Moore B.S."/>
        </authorList>
    </citation>
    <scope>NUCLEOTIDE SEQUENCE [LARGE SCALE GENOMIC DNA]</scope>
    <source>
        <strain evidence="2 3">12B1</strain>
    </source>
</reference>
<name>A0AB34IV18_PRYPA</name>
<evidence type="ECO:0000256" key="1">
    <source>
        <dbReference type="SAM" id="MobiDB-lite"/>
    </source>
</evidence>
<keyword evidence="3" id="KW-1185">Reference proteome</keyword>
<evidence type="ECO:0000313" key="2">
    <source>
        <dbReference type="EMBL" id="KAL1506982.1"/>
    </source>
</evidence>
<evidence type="ECO:0000313" key="3">
    <source>
        <dbReference type="Proteomes" id="UP001515480"/>
    </source>
</evidence>
<sequence>MQNDSEGNSLDLKLVDYLDGRPPPVFREVQQNDHGAGDNGMLADDSDDDAGPRAAQDKLPRQRKPVDRYKPSVSMVCTSPLVYSLIGHLASC</sequence>
<accession>A0AB34IV18</accession>